<evidence type="ECO:0000313" key="11">
    <source>
        <dbReference type="Proteomes" id="UP001188597"/>
    </source>
</evidence>
<evidence type="ECO:0000256" key="6">
    <source>
        <dbReference type="SAM" id="Coils"/>
    </source>
</evidence>
<feature type="transmembrane region" description="Helical" evidence="8">
    <location>
        <begin position="182"/>
        <end position="205"/>
    </location>
</feature>
<dbReference type="AlphaFoldDB" id="A0AA88XB91"/>
<feature type="transmembrane region" description="Helical" evidence="8">
    <location>
        <begin position="269"/>
        <end position="291"/>
    </location>
</feature>
<evidence type="ECO:0000256" key="8">
    <source>
        <dbReference type="SAM" id="Phobius"/>
    </source>
</evidence>
<feature type="coiled-coil region" evidence="6">
    <location>
        <begin position="865"/>
        <end position="897"/>
    </location>
</feature>
<reference evidence="10" key="1">
    <citation type="submission" date="2022-12" db="EMBL/GenBank/DDBJ databases">
        <title>Draft genome assemblies for two species of Escallonia (Escalloniales).</title>
        <authorList>
            <person name="Chanderbali A."/>
            <person name="Dervinis C."/>
            <person name="Anghel I."/>
            <person name="Soltis D."/>
            <person name="Soltis P."/>
            <person name="Zapata F."/>
        </authorList>
    </citation>
    <scope>NUCLEOTIDE SEQUENCE</scope>
    <source>
        <strain evidence="10">UCBG64.0493</strain>
        <tissue evidence="10">Leaf</tissue>
    </source>
</reference>
<evidence type="ECO:0000313" key="10">
    <source>
        <dbReference type="EMBL" id="KAK3043308.1"/>
    </source>
</evidence>
<dbReference type="PANTHER" id="PTHR36371">
    <property type="entry name" value="PROTEIN PLASTID TRANSCRIPTIONALLY ACTIVE 10"/>
    <property type="match status" value="1"/>
</dbReference>
<keyword evidence="3" id="KW-0813">Transport</keyword>
<feature type="transmembrane region" description="Helical" evidence="8">
    <location>
        <begin position="43"/>
        <end position="61"/>
    </location>
</feature>
<dbReference type="PANTHER" id="PTHR36371:SF1">
    <property type="entry name" value="PROTEIN PLASTID TRANSCRIPTIONALLY ACTIVE 10"/>
    <property type="match status" value="1"/>
</dbReference>
<dbReference type="Proteomes" id="UP001188597">
    <property type="component" value="Unassembled WGS sequence"/>
</dbReference>
<feature type="transmembrane region" description="Helical" evidence="8">
    <location>
        <begin position="684"/>
        <end position="702"/>
    </location>
</feature>
<keyword evidence="11" id="KW-1185">Reference proteome</keyword>
<feature type="transmembrane region" description="Helical" evidence="8">
    <location>
        <begin position="311"/>
        <end position="333"/>
    </location>
</feature>
<keyword evidence="3" id="KW-0029">Amino-acid transport</keyword>
<name>A0AA88XB91_9ASTE</name>
<keyword evidence="6" id="KW-0175">Coiled coil</keyword>
<feature type="compositionally biased region" description="Acidic residues" evidence="7">
    <location>
        <begin position="1027"/>
        <end position="1047"/>
    </location>
</feature>
<comment type="caution">
    <text evidence="10">The sequence shown here is derived from an EMBL/GenBank/DDBJ whole genome shotgun (WGS) entry which is preliminary data.</text>
</comment>
<feature type="domain" description="Amino acid transporter transmembrane" evidence="9">
    <location>
        <begin position="36"/>
        <end position="406"/>
    </location>
</feature>
<comment type="subcellular location">
    <subcellularLocation>
        <location evidence="1">Membrane</location>
    </subcellularLocation>
</comment>
<evidence type="ECO:0000256" key="1">
    <source>
        <dbReference type="ARBA" id="ARBA00004370"/>
    </source>
</evidence>
<proteinExistence type="predicted"/>
<feature type="region of interest" description="Disordered" evidence="7">
    <location>
        <begin position="1024"/>
        <end position="1080"/>
    </location>
</feature>
<dbReference type="GO" id="GO:0006865">
    <property type="term" value="P:amino acid transport"/>
    <property type="evidence" value="ECO:0007669"/>
    <property type="project" value="UniProtKB-KW"/>
</dbReference>
<keyword evidence="4 8" id="KW-1133">Transmembrane helix</keyword>
<dbReference type="InterPro" id="IPR013057">
    <property type="entry name" value="AA_transpt_TM"/>
</dbReference>
<dbReference type="InterPro" id="IPR044967">
    <property type="entry name" value="PTAC10"/>
</dbReference>
<dbReference type="EMBL" id="JAVXUP010000008">
    <property type="protein sequence ID" value="KAK3043308.1"/>
    <property type="molecule type" value="Genomic_DNA"/>
</dbReference>
<evidence type="ECO:0000259" key="9">
    <source>
        <dbReference type="Pfam" id="PF01490"/>
    </source>
</evidence>
<dbReference type="GO" id="GO:0003723">
    <property type="term" value="F:RNA binding"/>
    <property type="evidence" value="ECO:0007669"/>
    <property type="project" value="InterPro"/>
</dbReference>
<keyword evidence="2 8" id="KW-0812">Transmembrane</keyword>
<accession>A0AA88XB91</accession>
<evidence type="ECO:0000256" key="5">
    <source>
        <dbReference type="ARBA" id="ARBA00023136"/>
    </source>
</evidence>
<feature type="transmembrane region" description="Helical" evidence="8">
    <location>
        <begin position="380"/>
        <end position="399"/>
    </location>
</feature>
<dbReference type="GO" id="GO:0009507">
    <property type="term" value="C:chloroplast"/>
    <property type="evidence" value="ECO:0007669"/>
    <property type="project" value="TreeGrafter"/>
</dbReference>
<feature type="transmembrane region" description="Helical" evidence="8">
    <location>
        <begin position="354"/>
        <end position="374"/>
    </location>
</feature>
<sequence length="1080" mass="124033">MAQAAGGRDKAAEGSQEEQKYLKDLNHWLPVTSSRSASWSSSAYHNVTAMVGAGVLGLPYAMSELGWGPGVTIMVLSWVITLYTLWQLVEMHEVVPGKRFDRYHELGQHAFGEKLGLWVVVPQQLMVEVGVNIVYMVTGGKSLQKAVYTFYPGAPPIRTTYFIMFFGVIHFFLSHLPSFNSLTMVSAGAALMSLSYSTIAWAACLHKGVQPDVKYTPRASTSSGTVFQFFAALGDVSFAFAGHNVVLEIQAGLPSTPEKPSKKPMWKGVVVAYLVVALCYFPVSMLGYWVFGNKVEDNILISLEKPAWLVGIANLCVVVHVMGSYQVFAVPVFDMAETFLVKNMNFKPTKFLRIVTRSSYVALTMFLAITFPFFGGLLSFFGGFAFAPTSYYVLCNFGIKQQKMHSLPFQAPHLFTFPSPRILKPCNPLNPNKHPHVPFPAKPIKLSTNAFTSDEFPVDETFLEAFGPKEKESEDEARRHNWIDRGWAPWEEILTPEADFARKSLNEGEEVPLQNPDSVEAFNMLTPKYRKQKMEEMGLTEDEYYAKQFEIKGEIPEKLETMWAGPVVLRHVPPRDWPPRGWEVDKGELEFIREAHKLQAMRIDYEGLEKEARTDTEGLCLDRYRVFLKQYNEWVAANKDRLEEEAYKYDQDYYPGRRKRGKDYKNGFLCFCWLNSSVDFYHGWMILFFLLVFCSTSFHFIIQDNPMPIMLLMHIRICAGKVTTLHLYQGAFVDIGGVHDGFNRFDFPPIFHRDEDTNPDELRDAVLDVCLDEPATLHRDCGRPPIPRKDPGDKVEEEPLLSNHPYVDKLWQLHNAEQLILDDMEANPDKYKDKKLTDLTDDEDFDEENNVEYTKAYYKKTLLPKTILKTSVKELNLEAALAERQHHNELRREARERGEKYKVTQMQRTMEMDEYDLIHWCRSYEEREALIRDMSCRQALGLPLEEPGRYVDANYGKDEYDPANPLYRYDYWGEPKNSERSKQERLTDAHNKSIVGKGTVWYELSYEDAIKQQMQREALGIMQRDYNEEDADKDMDGEDDDDEDDFDYSILGDPSEDSNDKPLVNGTESFRMSDEGMFEN</sequence>
<evidence type="ECO:0000256" key="2">
    <source>
        <dbReference type="ARBA" id="ARBA00022692"/>
    </source>
</evidence>
<evidence type="ECO:0000256" key="7">
    <source>
        <dbReference type="SAM" id="MobiDB-lite"/>
    </source>
</evidence>
<protein>
    <recommendedName>
        <fullName evidence="9">Amino acid transporter transmembrane domain-containing protein</fullName>
    </recommendedName>
</protein>
<organism evidence="10 11">
    <name type="scientific">Escallonia herrerae</name>
    <dbReference type="NCBI Taxonomy" id="1293975"/>
    <lineage>
        <taxon>Eukaryota</taxon>
        <taxon>Viridiplantae</taxon>
        <taxon>Streptophyta</taxon>
        <taxon>Embryophyta</taxon>
        <taxon>Tracheophyta</taxon>
        <taxon>Spermatophyta</taxon>
        <taxon>Magnoliopsida</taxon>
        <taxon>eudicotyledons</taxon>
        <taxon>Gunneridae</taxon>
        <taxon>Pentapetalae</taxon>
        <taxon>asterids</taxon>
        <taxon>campanulids</taxon>
        <taxon>Escalloniales</taxon>
        <taxon>Escalloniaceae</taxon>
        <taxon>Escallonia</taxon>
    </lineage>
</organism>
<feature type="transmembrane region" description="Helical" evidence="8">
    <location>
        <begin position="67"/>
        <end position="89"/>
    </location>
</feature>
<dbReference type="GO" id="GO:0000427">
    <property type="term" value="C:plastid-encoded plastid RNA polymerase complex"/>
    <property type="evidence" value="ECO:0007669"/>
    <property type="project" value="InterPro"/>
</dbReference>
<evidence type="ECO:0000256" key="4">
    <source>
        <dbReference type="ARBA" id="ARBA00022989"/>
    </source>
</evidence>
<evidence type="ECO:0000256" key="3">
    <source>
        <dbReference type="ARBA" id="ARBA00022970"/>
    </source>
</evidence>
<keyword evidence="5 8" id="KW-0472">Membrane</keyword>
<dbReference type="GO" id="GO:0016020">
    <property type="term" value="C:membrane"/>
    <property type="evidence" value="ECO:0007669"/>
    <property type="project" value="UniProtKB-SubCell"/>
</dbReference>
<gene>
    <name evidence="10" type="ORF">RJ639_002551</name>
</gene>
<dbReference type="Pfam" id="PF01490">
    <property type="entry name" value="Aa_trans"/>
    <property type="match status" value="1"/>
</dbReference>